<name>A0A1H2DCW8_9ACTN</name>
<gene>
    <name evidence="1" type="ORF">SAMN04489716_9273</name>
</gene>
<evidence type="ECO:0008006" key="3">
    <source>
        <dbReference type="Google" id="ProtNLM"/>
    </source>
</evidence>
<dbReference type="SUPFAM" id="SSF52540">
    <property type="entry name" value="P-loop containing nucleoside triphosphate hydrolases"/>
    <property type="match status" value="1"/>
</dbReference>
<accession>A0A1H2DCW8</accession>
<dbReference type="Gene3D" id="3.40.50.300">
    <property type="entry name" value="P-loop containing nucleotide triphosphate hydrolases"/>
    <property type="match status" value="1"/>
</dbReference>
<dbReference type="AlphaFoldDB" id="A0A1H2DCW8"/>
<dbReference type="RefSeq" id="WP_197686063.1">
    <property type="nucleotide sequence ID" value="NZ_BOMJ01000098.1"/>
</dbReference>
<keyword evidence="2" id="KW-1185">Reference proteome</keyword>
<dbReference type="Proteomes" id="UP000198688">
    <property type="component" value="Chromosome I"/>
</dbReference>
<protein>
    <recommendedName>
        <fullName evidence="3">Adenylate kinase</fullName>
    </recommendedName>
</protein>
<dbReference type="InterPro" id="IPR027417">
    <property type="entry name" value="P-loop_NTPase"/>
</dbReference>
<reference evidence="1 2" key="1">
    <citation type="submission" date="2016-10" db="EMBL/GenBank/DDBJ databases">
        <authorList>
            <person name="de Groot N.N."/>
        </authorList>
    </citation>
    <scope>NUCLEOTIDE SEQUENCE [LARGE SCALE GENOMIC DNA]</scope>
    <source>
        <strain evidence="1 2">DSM 43941</strain>
    </source>
</reference>
<evidence type="ECO:0000313" key="1">
    <source>
        <dbReference type="EMBL" id="SDT80598.1"/>
    </source>
</evidence>
<dbReference type="InterPro" id="IPR052922">
    <property type="entry name" value="Cytidylate_Kinase-2"/>
</dbReference>
<evidence type="ECO:0000313" key="2">
    <source>
        <dbReference type="Proteomes" id="UP000198688"/>
    </source>
</evidence>
<dbReference type="PANTHER" id="PTHR37816:SF1">
    <property type="entry name" value="TOXIN"/>
    <property type="match status" value="1"/>
</dbReference>
<dbReference type="PANTHER" id="PTHR37816">
    <property type="entry name" value="YALI0E33011P"/>
    <property type="match status" value="1"/>
</dbReference>
<dbReference type="STRING" id="113562.SAMN04489716_9273"/>
<organism evidence="1 2">
    <name type="scientific">Actinoplanes derwentensis</name>
    <dbReference type="NCBI Taxonomy" id="113562"/>
    <lineage>
        <taxon>Bacteria</taxon>
        <taxon>Bacillati</taxon>
        <taxon>Actinomycetota</taxon>
        <taxon>Actinomycetes</taxon>
        <taxon>Micromonosporales</taxon>
        <taxon>Micromonosporaceae</taxon>
        <taxon>Actinoplanes</taxon>
    </lineage>
</organism>
<sequence length="203" mass="22618">MAERARRPGTRATSPGRLTERHARIAVAGASGAGKTTLAARLARAHGLERVELDSLYYGPGWTRRDDLAQVAEAALSGPRWVTEWQYDEVIPLLTERADLVIWLDYPCHVTATSVVLRSWLRRIHHEVLWAGNREGGMLSVLWNPHHALRYAVTSGGRRLRDSLAPVLTPGRAGPQIWRFRTPAQLSDWVRDALEPAGAEAPR</sequence>
<dbReference type="Pfam" id="PF13671">
    <property type="entry name" value="AAA_33"/>
    <property type="match status" value="1"/>
</dbReference>
<dbReference type="EMBL" id="LT629758">
    <property type="protein sequence ID" value="SDT80598.1"/>
    <property type="molecule type" value="Genomic_DNA"/>
</dbReference>
<proteinExistence type="predicted"/>